<dbReference type="Pfam" id="PF13577">
    <property type="entry name" value="SnoaL_4"/>
    <property type="match status" value="1"/>
</dbReference>
<comment type="caution">
    <text evidence="2">The sequence shown here is derived from an EMBL/GenBank/DDBJ whole genome shotgun (WGS) entry which is preliminary data.</text>
</comment>
<dbReference type="InterPro" id="IPR037401">
    <property type="entry name" value="SnoaL-like"/>
</dbReference>
<feature type="domain" description="SnoaL-like" evidence="1">
    <location>
        <begin position="3"/>
        <end position="69"/>
    </location>
</feature>
<sequence>MATSDYDLIRNTIATYAISIDGKDYATLADLFTPDSYILIGGFDEMHGGQILADGVRHSLGHLTTHHSITT</sequence>
<dbReference type="Proteomes" id="UP001629113">
    <property type="component" value="Unassembled WGS sequence"/>
</dbReference>
<evidence type="ECO:0000313" key="2">
    <source>
        <dbReference type="EMBL" id="KAL3419928.1"/>
    </source>
</evidence>
<dbReference type="EMBL" id="JBFCZG010000007">
    <property type="protein sequence ID" value="KAL3419928.1"/>
    <property type="molecule type" value="Genomic_DNA"/>
</dbReference>
<dbReference type="SUPFAM" id="SSF54427">
    <property type="entry name" value="NTF2-like"/>
    <property type="match status" value="1"/>
</dbReference>
<protein>
    <recommendedName>
        <fullName evidence="1">SnoaL-like domain-containing protein</fullName>
    </recommendedName>
</protein>
<dbReference type="InterPro" id="IPR032710">
    <property type="entry name" value="NTF2-like_dom_sf"/>
</dbReference>
<accession>A0ABR4P9D8</accession>
<proteinExistence type="predicted"/>
<evidence type="ECO:0000259" key="1">
    <source>
        <dbReference type="Pfam" id="PF13577"/>
    </source>
</evidence>
<keyword evidence="3" id="KW-1185">Reference proteome</keyword>
<dbReference type="CDD" id="cd00531">
    <property type="entry name" value="NTF2_like"/>
    <property type="match status" value="1"/>
</dbReference>
<reference evidence="2 3" key="1">
    <citation type="submission" date="2024-06" db="EMBL/GenBank/DDBJ databases">
        <title>Complete genome of Phlyctema vagabunda strain 19-DSS-EL-015.</title>
        <authorList>
            <person name="Fiorenzani C."/>
        </authorList>
    </citation>
    <scope>NUCLEOTIDE SEQUENCE [LARGE SCALE GENOMIC DNA]</scope>
    <source>
        <strain evidence="2 3">19-DSS-EL-015</strain>
    </source>
</reference>
<dbReference type="Gene3D" id="3.10.450.50">
    <property type="match status" value="1"/>
</dbReference>
<evidence type="ECO:0000313" key="3">
    <source>
        <dbReference type="Proteomes" id="UP001629113"/>
    </source>
</evidence>
<gene>
    <name evidence="2" type="ORF">PVAG01_08427</name>
</gene>
<organism evidence="2 3">
    <name type="scientific">Phlyctema vagabunda</name>
    <dbReference type="NCBI Taxonomy" id="108571"/>
    <lineage>
        <taxon>Eukaryota</taxon>
        <taxon>Fungi</taxon>
        <taxon>Dikarya</taxon>
        <taxon>Ascomycota</taxon>
        <taxon>Pezizomycotina</taxon>
        <taxon>Leotiomycetes</taxon>
        <taxon>Helotiales</taxon>
        <taxon>Dermateaceae</taxon>
        <taxon>Phlyctema</taxon>
    </lineage>
</organism>
<name>A0ABR4P9D8_9HELO</name>